<keyword evidence="1" id="KW-0238">DNA-binding</keyword>
<comment type="caution">
    <text evidence="3">The sequence shown here is derived from an EMBL/GenBank/DDBJ whole genome shotgun (WGS) entry which is preliminary data.</text>
</comment>
<proteinExistence type="predicted"/>
<reference evidence="3" key="1">
    <citation type="journal article" date="2014" name="Int. J. Syst. Evol. Microbiol.">
        <title>Complete genome sequence of Corynebacterium casei LMG S-19264T (=DSM 44701T), isolated from a smear-ripened cheese.</title>
        <authorList>
            <consortium name="US DOE Joint Genome Institute (JGI-PGF)"/>
            <person name="Walter F."/>
            <person name="Albersmeier A."/>
            <person name="Kalinowski J."/>
            <person name="Ruckert C."/>
        </authorList>
    </citation>
    <scope>NUCLEOTIDE SEQUENCE</scope>
    <source>
        <strain evidence="3">CGMCC 1.12408</strain>
    </source>
</reference>
<dbReference type="InterPro" id="IPR010982">
    <property type="entry name" value="Lambda_DNA-bd_dom_sf"/>
</dbReference>
<dbReference type="RefSeq" id="WP_188383063.1">
    <property type="nucleotide sequence ID" value="NZ_BMEY01000002.1"/>
</dbReference>
<dbReference type="GO" id="GO:0003677">
    <property type="term" value="F:DNA binding"/>
    <property type="evidence" value="ECO:0007669"/>
    <property type="project" value="UniProtKB-KW"/>
</dbReference>
<evidence type="ECO:0000313" key="3">
    <source>
        <dbReference type="EMBL" id="GGA63703.1"/>
    </source>
</evidence>
<accession>A0A916RPF5</accession>
<evidence type="ECO:0000259" key="2">
    <source>
        <dbReference type="PROSITE" id="PS50943"/>
    </source>
</evidence>
<feature type="domain" description="HTH cro/C1-type" evidence="2">
    <location>
        <begin position="6"/>
        <end position="60"/>
    </location>
</feature>
<dbReference type="Pfam" id="PF01381">
    <property type="entry name" value="HTH_3"/>
    <property type="match status" value="1"/>
</dbReference>
<dbReference type="PANTHER" id="PTHR46558:SF7">
    <property type="entry name" value="TRANSCRIPTIONAL REGULATOR"/>
    <property type="match status" value="1"/>
</dbReference>
<protein>
    <submittedName>
        <fullName evidence="3">Transcriptional regulator</fullName>
    </submittedName>
</protein>
<evidence type="ECO:0000313" key="4">
    <source>
        <dbReference type="Proteomes" id="UP000613512"/>
    </source>
</evidence>
<dbReference type="Proteomes" id="UP000613512">
    <property type="component" value="Unassembled WGS sequence"/>
</dbReference>
<dbReference type="InterPro" id="IPR001387">
    <property type="entry name" value="Cro/C1-type_HTH"/>
</dbReference>
<dbReference type="PANTHER" id="PTHR46558">
    <property type="entry name" value="TRACRIPTIONAL REGULATORY PROTEIN-RELATED-RELATED"/>
    <property type="match status" value="1"/>
</dbReference>
<organism evidence="3 4">
    <name type="scientific">Ornithinibacillus halotolerans</name>
    <dbReference type="NCBI Taxonomy" id="1274357"/>
    <lineage>
        <taxon>Bacteria</taxon>
        <taxon>Bacillati</taxon>
        <taxon>Bacillota</taxon>
        <taxon>Bacilli</taxon>
        <taxon>Bacillales</taxon>
        <taxon>Bacillaceae</taxon>
        <taxon>Ornithinibacillus</taxon>
    </lineage>
</organism>
<reference evidence="3" key="2">
    <citation type="submission" date="2020-09" db="EMBL/GenBank/DDBJ databases">
        <authorList>
            <person name="Sun Q."/>
            <person name="Zhou Y."/>
        </authorList>
    </citation>
    <scope>NUCLEOTIDE SEQUENCE</scope>
    <source>
        <strain evidence="3">CGMCC 1.12408</strain>
    </source>
</reference>
<dbReference type="EMBL" id="BMEY01000002">
    <property type="protein sequence ID" value="GGA63703.1"/>
    <property type="molecule type" value="Genomic_DNA"/>
</dbReference>
<name>A0A916RPF5_9BACI</name>
<keyword evidence="4" id="KW-1185">Reference proteome</keyword>
<dbReference type="Gene3D" id="1.10.260.40">
    <property type="entry name" value="lambda repressor-like DNA-binding domains"/>
    <property type="match status" value="1"/>
</dbReference>
<sequence length="68" mass="8147">MLKTRIKEYRLKYDMNQQTLAELVGVRRETIGHLERGNYNPSLKLAWDIAKVFNVSIEEIFEYVEEEK</sequence>
<evidence type="ECO:0000256" key="1">
    <source>
        <dbReference type="ARBA" id="ARBA00023125"/>
    </source>
</evidence>
<dbReference type="AlphaFoldDB" id="A0A916RPF5"/>
<gene>
    <name evidence="3" type="ORF">GCM10008025_04480</name>
</gene>
<dbReference type="SMART" id="SM00530">
    <property type="entry name" value="HTH_XRE"/>
    <property type="match status" value="1"/>
</dbReference>
<dbReference type="SUPFAM" id="SSF47413">
    <property type="entry name" value="lambda repressor-like DNA-binding domains"/>
    <property type="match status" value="1"/>
</dbReference>
<dbReference type="CDD" id="cd00093">
    <property type="entry name" value="HTH_XRE"/>
    <property type="match status" value="1"/>
</dbReference>
<dbReference type="PROSITE" id="PS50943">
    <property type="entry name" value="HTH_CROC1"/>
    <property type="match status" value="1"/>
</dbReference>